<keyword evidence="7" id="KW-0539">Nucleus</keyword>
<dbReference type="Proteomes" id="UP000019118">
    <property type="component" value="Unassembled WGS sequence"/>
</dbReference>
<name>A0AAR5NZY8_DENPD</name>
<evidence type="ECO:0000313" key="10">
    <source>
        <dbReference type="Proteomes" id="UP000019118"/>
    </source>
</evidence>
<keyword evidence="4" id="KW-0540">Nuclease</keyword>
<dbReference type="InterPro" id="IPR045249">
    <property type="entry name" value="HARBI1-like"/>
</dbReference>
<dbReference type="GO" id="GO:0004518">
    <property type="term" value="F:nuclease activity"/>
    <property type="evidence" value="ECO:0007669"/>
    <property type="project" value="UniProtKB-KW"/>
</dbReference>
<dbReference type="GO" id="GO:0005634">
    <property type="term" value="C:nucleus"/>
    <property type="evidence" value="ECO:0007669"/>
    <property type="project" value="UniProtKB-SubCell"/>
</dbReference>
<dbReference type="AlphaFoldDB" id="A0AAR5NZY8"/>
<evidence type="ECO:0000256" key="4">
    <source>
        <dbReference type="ARBA" id="ARBA00022722"/>
    </source>
</evidence>
<evidence type="ECO:0000256" key="6">
    <source>
        <dbReference type="ARBA" id="ARBA00022801"/>
    </source>
</evidence>
<dbReference type="InterPro" id="IPR027806">
    <property type="entry name" value="HARBI1_dom"/>
</dbReference>
<dbReference type="PANTHER" id="PTHR22930">
    <property type="match status" value="1"/>
</dbReference>
<comment type="similarity">
    <text evidence="3">Belongs to the HARBI1 family.</text>
</comment>
<dbReference type="PANTHER" id="PTHR22930:SF289">
    <property type="entry name" value="DDE TNP4 DOMAIN-CONTAINING PROTEIN-RELATED"/>
    <property type="match status" value="1"/>
</dbReference>
<evidence type="ECO:0000256" key="1">
    <source>
        <dbReference type="ARBA" id="ARBA00001968"/>
    </source>
</evidence>
<protein>
    <recommendedName>
        <fullName evidence="8">DDE Tnp4 domain-containing protein</fullName>
    </recommendedName>
</protein>
<reference evidence="10" key="1">
    <citation type="journal article" date="2013" name="Genome Biol.">
        <title>Draft genome of the mountain pine beetle, Dendroctonus ponderosae Hopkins, a major forest pest.</title>
        <authorList>
            <person name="Keeling C.I."/>
            <person name="Yuen M.M."/>
            <person name="Liao N.Y."/>
            <person name="Docking T.R."/>
            <person name="Chan S.K."/>
            <person name="Taylor G.A."/>
            <person name="Palmquist D.L."/>
            <person name="Jackman S.D."/>
            <person name="Nguyen A."/>
            <person name="Li M."/>
            <person name="Henderson H."/>
            <person name="Janes J.K."/>
            <person name="Zhao Y."/>
            <person name="Pandoh P."/>
            <person name="Moore R."/>
            <person name="Sperling F.A."/>
            <person name="Huber D.P."/>
            <person name="Birol I."/>
            <person name="Jones S.J."/>
            <person name="Bohlmann J."/>
        </authorList>
    </citation>
    <scope>NUCLEOTIDE SEQUENCE</scope>
</reference>
<accession>A0AAR5NZY8</accession>
<organism evidence="9 10">
    <name type="scientific">Dendroctonus ponderosae</name>
    <name type="common">Mountain pine beetle</name>
    <dbReference type="NCBI Taxonomy" id="77166"/>
    <lineage>
        <taxon>Eukaryota</taxon>
        <taxon>Metazoa</taxon>
        <taxon>Ecdysozoa</taxon>
        <taxon>Arthropoda</taxon>
        <taxon>Hexapoda</taxon>
        <taxon>Insecta</taxon>
        <taxon>Pterygota</taxon>
        <taxon>Neoptera</taxon>
        <taxon>Endopterygota</taxon>
        <taxon>Coleoptera</taxon>
        <taxon>Polyphaga</taxon>
        <taxon>Cucujiformia</taxon>
        <taxon>Curculionidae</taxon>
        <taxon>Scolytinae</taxon>
        <taxon>Dendroctonus</taxon>
    </lineage>
</organism>
<dbReference type="GO" id="GO:0046872">
    <property type="term" value="F:metal ion binding"/>
    <property type="evidence" value="ECO:0007669"/>
    <property type="project" value="UniProtKB-KW"/>
</dbReference>
<keyword evidence="6" id="KW-0378">Hydrolase</keyword>
<keyword evidence="5" id="KW-0479">Metal-binding</keyword>
<dbReference type="Pfam" id="PF13359">
    <property type="entry name" value="DDE_Tnp_4"/>
    <property type="match status" value="1"/>
</dbReference>
<evidence type="ECO:0000259" key="8">
    <source>
        <dbReference type="Pfam" id="PF13359"/>
    </source>
</evidence>
<evidence type="ECO:0000256" key="5">
    <source>
        <dbReference type="ARBA" id="ARBA00022723"/>
    </source>
</evidence>
<sequence length="300" mass="34062">MQDPFQFYGEQEFVQSYRFRKETVIDVLIPLVLSRIGSASRKGLPIPAHLQLLIALRFYATGSFQSVALAENVKLFIRFPNTLRDQQENISKLFAIASFPSVSACVDCTHILIKNPGGTIGEIFRNRKRQFSLNVQVACDPNMKIVDIDVRYPGSTHDSVIFDRSALRIRFETNQIPGLLLGDNGYACRKYLLTPIIGPSPGPEVHYNRNHIKTRNIIERVFGALKRRFPCLRRGLATKLETSVAIICATSVLYNISKQRQGEDFGDVQNEEYHEDNIIIEADNNGLAFRRAFISINFHE</sequence>
<dbReference type="EnsemblMetazoa" id="XM_019898608.1">
    <property type="protein sequence ID" value="XP_019754167.1"/>
    <property type="gene ID" value="LOC109533284"/>
</dbReference>
<proteinExistence type="inferred from homology"/>
<evidence type="ECO:0000256" key="2">
    <source>
        <dbReference type="ARBA" id="ARBA00004123"/>
    </source>
</evidence>
<dbReference type="GO" id="GO:0016787">
    <property type="term" value="F:hydrolase activity"/>
    <property type="evidence" value="ECO:0007669"/>
    <property type="project" value="UniProtKB-KW"/>
</dbReference>
<evidence type="ECO:0000313" key="9">
    <source>
        <dbReference type="EnsemblMetazoa" id="XP_019754167.1"/>
    </source>
</evidence>
<reference evidence="9" key="2">
    <citation type="submission" date="2024-08" db="UniProtKB">
        <authorList>
            <consortium name="EnsemblMetazoa"/>
        </authorList>
    </citation>
    <scope>IDENTIFICATION</scope>
</reference>
<keyword evidence="10" id="KW-1185">Reference proteome</keyword>
<comment type="subcellular location">
    <subcellularLocation>
        <location evidence="2">Nucleus</location>
    </subcellularLocation>
</comment>
<evidence type="ECO:0000256" key="7">
    <source>
        <dbReference type="ARBA" id="ARBA00023242"/>
    </source>
</evidence>
<evidence type="ECO:0000256" key="3">
    <source>
        <dbReference type="ARBA" id="ARBA00006958"/>
    </source>
</evidence>
<feature type="domain" description="DDE Tnp4" evidence="8">
    <location>
        <begin position="106"/>
        <end position="255"/>
    </location>
</feature>
<comment type="cofactor">
    <cofactor evidence="1">
        <name>a divalent metal cation</name>
        <dbReference type="ChEBI" id="CHEBI:60240"/>
    </cofactor>
</comment>